<gene>
    <name evidence="3" type="ORF">JRO89_XS01G0105100</name>
</gene>
<evidence type="ECO:0000313" key="4">
    <source>
        <dbReference type="Proteomes" id="UP000827721"/>
    </source>
</evidence>
<evidence type="ECO:0000256" key="2">
    <source>
        <dbReference type="ARBA" id="ARBA00022676"/>
    </source>
</evidence>
<sequence length="256" mass="28125">MATMKAGLLKLPLAGNQVSLPGLPPLEPQDMPSFIYNFGSHPVIFEVSIYGQFATGDKADLVVEWLGKFKSLKTVGPTIPSMSMAELGAEQMEELAGGLKASDKYFLWVVRASEQAKLPENFVHETSQTGLVVTLSLGVPMVAVPQWTDKSTNAKYIMDVWKMGLKAKADEKGIVRREAMENCIREILDGERGKEIKNNADKWKRLAKEAIDGGGSSDKNIDEFVANLMSSKSCLSFPCLYQKIKEFGLLLYSPVG</sequence>
<keyword evidence="4" id="KW-1185">Reference proteome</keyword>
<dbReference type="EMBL" id="JAFEMO010000001">
    <property type="protein sequence ID" value="KAH7576548.1"/>
    <property type="molecule type" value="Genomic_DNA"/>
</dbReference>
<dbReference type="Gene3D" id="3.40.50.2000">
    <property type="entry name" value="Glycogen Phosphorylase B"/>
    <property type="match status" value="3"/>
</dbReference>
<organism evidence="3 4">
    <name type="scientific">Xanthoceras sorbifolium</name>
    <dbReference type="NCBI Taxonomy" id="99658"/>
    <lineage>
        <taxon>Eukaryota</taxon>
        <taxon>Viridiplantae</taxon>
        <taxon>Streptophyta</taxon>
        <taxon>Embryophyta</taxon>
        <taxon>Tracheophyta</taxon>
        <taxon>Spermatophyta</taxon>
        <taxon>Magnoliopsida</taxon>
        <taxon>eudicotyledons</taxon>
        <taxon>Gunneridae</taxon>
        <taxon>Pentapetalae</taxon>
        <taxon>rosids</taxon>
        <taxon>malvids</taxon>
        <taxon>Sapindales</taxon>
        <taxon>Sapindaceae</taxon>
        <taxon>Xanthoceroideae</taxon>
        <taxon>Xanthoceras</taxon>
    </lineage>
</organism>
<accession>A0ABQ8IJ86</accession>
<dbReference type="PANTHER" id="PTHR11926:SF1540">
    <property type="entry name" value="GLYCOSYLTRANSFERASE"/>
    <property type="match status" value="1"/>
</dbReference>
<protein>
    <submittedName>
        <fullName evidence="3">Uncharacterized protein</fullName>
    </submittedName>
</protein>
<dbReference type="SUPFAM" id="SSF53756">
    <property type="entry name" value="UDP-Glycosyltransferase/glycogen phosphorylase"/>
    <property type="match status" value="1"/>
</dbReference>
<dbReference type="PANTHER" id="PTHR11926">
    <property type="entry name" value="GLUCOSYL/GLUCURONOSYL TRANSFERASES"/>
    <property type="match status" value="1"/>
</dbReference>
<keyword evidence="2" id="KW-0328">Glycosyltransferase</keyword>
<dbReference type="Proteomes" id="UP000827721">
    <property type="component" value="Unassembled WGS sequence"/>
</dbReference>
<comment type="caution">
    <text evidence="3">The sequence shown here is derived from an EMBL/GenBank/DDBJ whole genome shotgun (WGS) entry which is preliminary data.</text>
</comment>
<proteinExistence type="inferred from homology"/>
<evidence type="ECO:0000313" key="3">
    <source>
        <dbReference type="EMBL" id="KAH7576548.1"/>
    </source>
</evidence>
<evidence type="ECO:0000256" key="1">
    <source>
        <dbReference type="ARBA" id="ARBA00009995"/>
    </source>
</evidence>
<name>A0ABQ8IJ86_9ROSI</name>
<keyword evidence="2" id="KW-0808">Transferase</keyword>
<comment type="similarity">
    <text evidence="1">Belongs to the UDP-glycosyltransferase family.</text>
</comment>
<reference evidence="3 4" key="1">
    <citation type="submission" date="2021-02" db="EMBL/GenBank/DDBJ databases">
        <title>Plant Genome Project.</title>
        <authorList>
            <person name="Zhang R.-G."/>
        </authorList>
    </citation>
    <scope>NUCLEOTIDE SEQUENCE [LARGE SCALE GENOMIC DNA]</scope>
    <source>
        <tissue evidence="3">Leaves</tissue>
    </source>
</reference>